<name>A0A381UHC4_9ZZZZ</name>
<dbReference type="Pfam" id="PF07963">
    <property type="entry name" value="N_methyl"/>
    <property type="match status" value="1"/>
</dbReference>
<accession>A0A381UHC4</accession>
<evidence type="ECO:0000256" key="1">
    <source>
        <dbReference type="ARBA" id="ARBA00022481"/>
    </source>
</evidence>
<dbReference type="PANTHER" id="PTHR30093">
    <property type="entry name" value="GENERAL SECRETION PATHWAY PROTEIN G"/>
    <property type="match status" value="1"/>
</dbReference>
<evidence type="ECO:0008006" key="3">
    <source>
        <dbReference type="Google" id="ProtNLM"/>
    </source>
</evidence>
<feature type="non-terminal residue" evidence="2">
    <location>
        <position position="183"/>
    </location>
</feature>
<sequence length="183" mass="20506">MFKAKGKSAFTLIELLVVIAIIAILAALLLPALAKAKQTATGIACMNNNRQLMVAWNMFATDNDGRIPYASAYYQEPTVRFSWAVGTVNNPTFNASESYITKGVIYKYVGNSDDVFRCPADTSMVKDTTGRLVKRERSYSMNIFMGGWSGWAFWGDQDWEVYRTLEGIGNPSERFVLLDMRPN</sequence>
<dbReference type="InterPro" id="IPR012902">
    <property type="entry name" value="N_methyl_site"/>
</dbReference>
<dbReference type="AlphaFoldDB" id="A0A381UHC4"/>
<gene>
    <name evidence="2" type="ORF">METZ01_LOCUS80403</name>
</gene>
<dbReference type="InterPro" id="IPR045584">
    <property type="entry name" value="Pilin-like"/>
</dbReference>
<dbReference type="PANTHER" id="PTHR30093:SF2">
    <property type="entry name" value="TYPE II SECRETION SYSTEM PROTEIN H"/>
    <property type="match status" value="1"/>
</dbReference>
<dbReference type="NCBIfam" id="TIGR02532">
    <property type="entry name" value="IV_pilin_GFxxxE"/>
    <property type="match status" value="1"/>
</dbReference>
<reference evidence="2" key="1">
    <citation type="submission" date="2018-05" db="EMBL/GenBank/DDBJ databases">
        <authorList>
            <person name="Lanie J.A."/>
            <person name="Ng W.-L."/>
            <person name="Kazmierczak K.M."/>
            <person name="Andrzejewski T.M."/>
            <person name="Davidsen T.M."/>
            <person name="Wayne K.J."/>
            <person name="Tettelin H."/>
            <person name="Glass J.I."/>
            <person name="Rusch D."/>
            <person name="Podicherti R."/>
            <person name="Tsui H.-C.T."/>
            <person name="Winkler M.E."/>
        </authorList>
    </citation>
    <scope>NUCLEOTIDE SEQUENCE</scope>
</reference>
<dbReference type="Gene3D" id="3.30.700.10">
    <property type="entry name" value="Glycoprotein, Type 4 Pilin"/>
    <property type="match status" value="1"/>
</dbReference>
<proteinExistence type="predicted"/>
<protein>
    <recommendedName>
        <fullName evidence="3">Type II secretion system protein GspG C-terminal domain-containing protein</fullName>
    </recommendedName>
</protein>
<evidence type="ECO:0000313" key="2">
    <source>
        <dbReference type="EMBL" id="SVA27549.1"/>
    </source>
</evidence>
<dbReference type="EMBL" id="UINC01006441">
    <property type="protein sequence ID" value="SVA27549.1"/>
    <property type="molecule type" value="Genomic_DNA"/>
</dbReference>
<organism evidence="2">
    <name type="scientific">marine metagenome</name>
    <dbReference type="NCBI Taxonomy" id="408172"/>
    <lineage>
        <taxon>unclassified sequences</taxon>
        <taxon>metagenomes</taxon>
        <taxon>ecological metagenomes</taxon>
    </lineage>
</organism>
<dbReference type="GO" id="GO:0015628">
    <property type="term" value="P:protein secretion by the type II secretion system"/>
    <property type="evidence" value="ECO:0007669"/>
    <property type="project" value="InterPro"/>
</dbReference>
<dbReference type="GO" id="GO:0015627">
    <property type="term" value="C:type II protein secretion system complex"/>
    <property type="evidence" value="ECO:0007669"/>
    <property type="project" value="InterPro"/>
</dbReference>
<keyword evidence="1" id="KW-0488">Methylation</keyword>
<dbReference type="PRINTS" id="PR00813">
    <property type="entry name" value="BCTERIALGSPG"/>
</dbReference>
<dbReference type="InterPro" id="IPR000983">
    <property type="entry name" value="Bac_GSPG_pilin"/>
</dbReference>
<dbReference type="SUPFAM" id="SSF54523">
    <property type="entry name" value="Pili subunits"/>
    <property type="match status" value="1"/>
</dbReference>